<protein>
    <submittedName>
        <fullName evidence="1">Uncharacterized protein</fullName>
    </submittedName>
</protein>
<reference evidence="1" key="1">
    <citation type="submission" date="2018-02" db="EMBL/GenBank/DDBJ databases">
        <title>Rhizophora mucronata_Transcriptome.</title>
        <authorList>
            <person name="Meera S.P."/>
            <person name="Sreeshan A."/>
            <person name="Augustine A."/>
        </authorList>
    </citation>
    <scope>NUCLEOTIDE SEQUENCE</scope>
    <source>
        <tissue evidence="1">Leaf</tissue>
    </source>
</reference>
<accession>A0A2P2IZW9</accession>
<dbReference type="EMBL" id="GGEC01006267">
    <property type="protein sequence ID" value="MBW86750.1"/>
    <property type="molecule type" value="Transcribed_RNA"/>
</dbReference>
<organism evidence="1">
    <name type="scientific">Rhizophora mucronata</name>
    <name type="common">Asiatic mangrove</name>
    <dbReference type="NCBI Taxonomy" id="61149"/>
    <lineage>
        <taxon>Eukaryota</taxon>
        <taxon>Viridiplantae</taxon>
        <taxon>Streptophyta</taxon>
        <taxon>Embryophyta</taxon>
        <taxon>Tracheophyta</taxon>
        <taxon>Spermatophyta</taxon>
        <taxon>Magnoliopsida</taxon>
        <taxon>eudicotyledons</taxon>
        <taxon>Gunneridae</taxon>
        <taxon>Pentapetalae</taxon>
        <taxon>rosids</taxon>
        <taxon>fabids</taxon>
        <taxon>Malpighiales</taxon>
        <taxon>Rhizophoraceae</taxon>
        <taxon>Rhizophora</taxon>
    </lineage>
</organism>
<sequence>MLSNRSTPFLFYFCKSPIYKRSASNKLKSPAYILSA</sequence>
<name>A0A2P2IZW9_RHIMU</name>
<proteinExistence type="predicted"/>
<evidence type="ECO:0000313" key="1">
    <source>
        <dbReference type="EMBL" id="MBW86750.1"/>
    </source>
</evidence>
<dbReference type="AlphaFoldDB" id="A0A2P2IZW9"/>